<feature type="compositionally biased region" description="Low complexity" evidence="1">
    <location>
        <begin position="515"/>
        <end position="525"/>
    </location>
</feature>
<comment type="caution">
    <text evidence="3">The sequence shown here is derived from an EMBL/GenBank/DDBJ whole genome shotgun (WGS) entry which is preliminary data.</text>
</comment>
<feature type="compositionally biased region" description="Low complexity" evidence="1">
    <location>
        <begin position="216"/>
        <end position="239"/>
    </location>
</feature>
<feature type="compositionally biased region" description="Polar residues" evidence="1">
    <location>
        <begin position="240"/>
        <end position="253"/>
    </location>
</feature>
<feature type="compositionally biased region" description="Polar residues" evidence="1">
    <location>
        <begin position="189"/>
        <end position="201"/>
    </location>
</feature>
<feature type="region of interest" description="Disordered" evidence="1">
    <location>
        <begin position="354"/>
        <end position="488"/>
    </location>
</feature>
<gene>
    <name evidence="3" type="ORF">NW768_001011</name>
</gene>
<protein>
    <submittedName>
        <fullName evidence="3">Uncharacterized protein</fullName>
    </submittedName>
</protein>
<name>A0ABQ8RU51_FUSEQ</name>
<feature type="compositionally biased region" description="Basic and acidic residues" evidence="1">
    <location>
        <begin position="387"/>
        <end position="397"/>
    </location>
</feature>
<evidence type="ECO:0000256" key="1">
    <source>
        <dbReference type="SAM" id="MobiDB-lite"/>
    </source>
</evidence>
<organism evidence="3 4">
    <name type="scientific">Fusarium equiseti</name>
    <name type="common">Fusarium scirpi</name>
    <dbReference type="NCBI Taxonomy" id="61235"/>
    <lineage>
        <taxon>Eukaryota</taxon>
        <taxon>Fungi</taxon>
        <taxon>Dikarya</taxon>
        <taxon>Ascomycota</taxon>
        <taxon>Pezizomycotina</taxon>
        <taxon>Sordariomycetes</taxon>
        <taxon>Hypocreomycetidae</taxon>
        <taxon>Hypocreales</taxon>
        <taxon>Nectriaceae</taxon>
        <taxon>Fusarium</taxon>
        <taxon>Fusarium incarnatum-equiseti species complex</taxon>
    </lineage>
</organism>
<feature type="compositionally biased region" description="Polar residues" evidence="1">
    <location>
        <begin position="437"/>
        <end position="458"/>
    </location>
</feature>
<accession>A0ABQ8RU51</accession>
<proteinExistence type="predicted"/>
<feature type="signal peptide" evidence="2">
    <location>
        <begin position="1"/>
        <end position="27"/>
    </location>
</feature>
<feature type="compositionally biased region" description="Basic and acidic residues" evidence="1">
    <location>
        <begin position="176"/>
        <end position="188"/>
    </location>
</feature>
<dbReference type="EMBL" id="JAOQBH010000001">
    <property type="protein sequence ID" value="KAJ4141793.1"/>
    <property type="molecule type" value="Genomic_DNA"/>
</dbReference>
<feature type="compositionally biased region" description="Polar residues" evidence="1">
    <location>
        <begin position="164"/>
        <end position="175"/>
    </location>
</feature>
<feature type="region of interest" description="Disordered" evidence="1">
    <location>
        <begin position="308"/>
        <end position="339"/>
    </location>
</feature>
<feature type="compositionally biased region" description="Low complexity" evidence="1">
    <location>
        <begin position="765"/>
        <end position="803"/>
    </location>
</feature>
<keyword evidence="4" id="KW-1185">Reference proteome</keyword>
<feature type="region of interest" description="Disordered" evidence="1">
    <location>
        <begin position="507"/>
        <end position="548"/>
    </location>
</feature>
<feature type="compositionally biased region" description="Polar residues" evidence="1">
    <location>
        <begin position="398"/>
        <end position="420"/>
    </location>
</feature>
<feature type="region of interest" description="Disordered" evidence="1">
    <location>
        <begin position="135"/>
        <end position="291"/>
    </location>
</feature>
<dbReference type="Proteomes" id="UP001152024">
    <property type="component" value="Unassembled WGS sequence"/>
</dbReference>
<feature type="region of interest" description="Disordered" evidence="1">
    <location>
        <begin position="108"/>
        <end position="127"/>
    </location>
</feature>
<feature type="compositionally biased region" description="Acidic residues" evidence="1">
    <location>
        <begin position="526"/>
        <end position="540"/>
    </location>
</feature>
<feature type="chain" id="PRO_5047245866" evidence="2">
    <location>
        <begin position="28"/>
        <end position="941"/>
    </location>
</feature>
<feature type="compositionally biased region" description="Low complexity" evidence="1">
    <location>
        <begin position="323"/>
        <end position="339"/>
    </location>
</feature>
<evidence type="ECO:0000256" key="2">
    <source>
        <dbReference type="SAM" id="SignalP"/>
    </source>
</evidence>
<keyword evidence="2" id="KW-0732">Signal</keyword>
<feature type="compositionally biased region" description="Low complexity" evidence="1">
    <location>
        <begin position="459"/>
        <end position="470"/>
    </location>
</feature>
<evidence type="ECO:0000313" key="3">
    <source>
        <dbReference type="EMBL" id="KAJ4141793.1"/>
    </source>
</evidence>
<reference evidence="3" key="1">
    <citation type="submission" date="2022-09" db="EMBL/GenBank/DDBJ databases">
        <title>Fusarium specimens isolated from Avocado Roots.</title>
        <authorList>
            <person name="Stajich J."/>
            <person name="Roper C."/>
            <person name="Heimlech-Rivalta G."/>
        </authorList>
    </citation>
    <scope>NUCLEOTIDE SEQUENCE</scope>
    <source>
        <strain evidence="3">CF00095</strain>
    </source>
</reference>
<sequence>MSNMHHLWKSGLLVLASLGFELSSASACRPRPSSLYKQPTTTDGPLLVGNATSGSTWDHYATAGWPVTSASEPQGSSTWGVMPGSGNSETLPHGGTTVIVSHSTAGADETGSVPLDDSTQPIAISWDGDHTTKKFSSLLDPETTMGTSFPSEHSGGGTNIDKASLTSGSQPSGTDTVDHSSEEGHENEATQSLIPSNSDETLPNTSAPTIPPPPHLSSSHGISEEVPSSPVGSVTSPASETVSTPSEQTQSTDGAKITPTDRQHTTVPTGSQSETDDSTLTGPILSHTFQPTFSHSFTTDVATFTGPMESQDVTSANTEGDDVTTSSSDAATTISEDASLPPVFTATSLTLDDDAPASFQHSQPTEVPSGDREELASLATGTSDEELATKPSDEQTHSDVSATQAPVSILPESTTTTSPGEFTGPVEGTTIPAGPKSTASNDGSLPTSSGLPKTQGRQTTVTGTDGETATWSAVRDPELSNVSQTQTQTDDDSAIIVIFPGGWKWSPVGGGKKGGPTPTAVPTIEGDNEDDPDNEDDEDERCTSTRPPTCTMTMSYYTDDKGEGTSTRIGTCSPVTGCVLGDQSTTTTTVASDIPRITGFLSEDEDDVPPELLPADEELVEYYLDAFKRWGIADTDDAPQPEAECESGVLVNTPLECLELFSGPFCDVVNQDETQQATRNLTFEDVKSKDQQSLLARQSLCASYVFNFDWTGADGDCKLSCSEAFQALKTQCVVPFFDKLAPEGTLDVGCGNYTYQANQEALFDSSSSTLQPSTTSTTTASTTSTEPSSTTTPFSTITSASSTRDAEPTQPNAYFGVHNLQCNKEENYPGHASVQEEALTFEINKACDDMNKKGWHMTPKDDPIEWEYKDYVGVKHRFTWSWKKDCTAENKDVNLGNPLNEDDGVERCVFIFGEAWSKCNNGGVGGSQDVGCVQYWLEAGI</sequence>
<feature type="region of interest" description="Disordered" evidence="1">
    <location>
        <begin position="764"/>
        <end position="810"/>
    </location>
</feature>
<evidence type="ECO:0000313" key="4">
    <source>
        <dbReference type="Proteomes" id="UP001152024"/>
    </source>
</evidence>
<feature type="compositionally biased region" description="Polar residues" evidence="1">
    <location>
        <begin position="265"/>
        <end position="291"/>
    </location>
</feature>